<organism evidence="2 3">
    <name type="scientific">Arenicella chitinivorans</name>
    <dbReference type="NCBI Taxonomy" id="1329800"/>
    <lineage>
        <taxon>Bacteria</taxon>
        <taxon>Pseudomonadati</taxon>
        <taxon>Pseudomonadota</taxon>
        <taxon>Gammaproteobacteria</taxon>
        <taxon>Arenicellales</taxon>
        <taxon>Arenicellaceae</taxon>
        <taxon>Arenicella</taxon>
    </lineage>
</organism>
<dbReference type="AlphaFoldDB" id="A0A918RQ88"/>
<keyword evidence="2" id="KW-0378">Hydrolase</keyword>
<dbReference type="Proteomes" id="UP000614811">
    <property type="component" value="Unassembled WGS sequence"/>
</dbReference>
<evidence type="ECO:0000313" key="2">
    <source>
        <dbReference type="EMBL" id="GHA04600.1"/>
    </source>
</evidence>
<dbReference type="InterPro" id="IPR001466">
    <property type="entry name" value="Beta-lactam-related"/>
</dbReference>
<evidence type="ECO:0000259" key="1">
    <source>
        <dbReference type="Pfam" id="PF00144"/>
    </source>
</evidence>
<dbReference type="PANTHER" id="PTHR43283:SF7">
    <property type="entry name" value="BETA-LACTAMASE-RELATED DOMAIN-CONTAINING PROTEIN"/>
    <property type="match status" value="1"/>
</dbReference>
<dbReference type="GO" id="GO:0016787">
    <property type="term" value="F:hydrolase activity"/>
    <property type="evidence" value="ECO:0007669"/>
    <property type="project" value="UniProtKB-KW"/>
</dbReference>
<reference evidence="2" key="2">
    <citation type="submission" date="2020-09" db="EMBL/GenBank/DDBJ databases">
        <authorList>
            <person name="Sun Q."/>
            <person name="Kim S."/>
        </authorList>
    </citation>
    <scope>NUCLEOTIDE SEQUENCE</scope>
    <source>
        <strain evidence="2">KCTC 12711</strain>
    </source>
</reference>
<evidence type="ECO:0000313" key="3">
    <source>
        <dbReference type="Proteomes" id="UP000614811"/>
    </source>
</evidence>
<gene>
    <name evidence="2" type="ORF">GCM10008090_12490</name>
</gene>
<dbReference type="RefSeq" id="WP_189399182.1">
    <property type="nucleotide sequence ID" value="NZ_BMXA01000002.1"/>
</dbReference>
<reference evidence="2" key="1">
    <citation type="journal article" date="2014" name="Int. J. Syst. Evol. Microbiol.">
        <title>Complete genome sequence of Corynebacterium casei LMG S-19264T (=DSM 44701T), isolated from a smear-ripened cheese.</title>
        <authorList>
            <consortium name="US DOE Joint Genome Institute (JGI-PGF)"/>
            <person name="Walter F."/>
            <person name="Albersmeier A."/>
            <person name="Kalinowski J."/>
            <person name="Ruckert C."/>
        </authorList>
    </citation>
    <scope>NUCLEOTIDE SEQUENCE</scope>
    <source>
        <strain evidence="2">KCTC 12711</strain>
    </source>
</reference>
<dbReference type="InterPro" id="IPR050789">
    <property type="entry name" value="Diverse_Enzym_Activities"/>
</dbReference>
<feature type="domain" description="Beta-lactamase-related" evidence="1">
    <location>
        <begin position="82"/>
        <end position="368"/>
    </location>
</feature>
<dbReference type="SUPFAM" id="SSF56601">
    <property type="entry name" value="beta-lactamase/transpeptidase-like"/>
    <property type="match status" value="1"/>
</dbReference>
<dbReference type="Gene3D" id="3.40.710.10">
    <property type="entry name" value="DD-peptidase/beta-lactamase superfamily"/>
    <property type="match status" value="1"/>
</dbReference>
<accession>A0A918RQ88</accession>
<dbReference type="EMBL" id="BMXA01000002">
    <property type="protein sequence ID" value="GHA04600.1"/>
    <property type="molecule type" value="Genomic_DNA"/>
</dbReference>
<protein>
    <submittedName>
        <fullName evidence="2">Serine hydrolase</fullName>
    </submittedName>
</protein>
<name>A0A918RQ88_9GAMM</name>
<comment type="caution">
    <text evidence="2">The sequence shown here is derived from an EMBL/GenBank/DDBJ whole genome shotgun (WGS) entry which is preliminary data.</text>
</comment>
<dbReference type="Pfam" id="PF00144">
    <property type="entry name" value="Beta-lactamase"/>
    <property type="match status" value="1"/>
</dbReference>
<dbReference type="InterPro" id="IPR012338">
    <property type="entry name" value="Beta-lactam/transpept-like"/>
</dbReference>
<sequence>MKLLSRSLLLIAALILLLLVGLYATGHGYIITSLQRTYMAGHVTANINDHPEFATRVITTANPSELSQHPDYNKAPLPPEFVEQLIAYDSAAFLVLKDGQVLHETYFDGYSNRSKTNSFSMAKTVTTLMLGIAIEEGHVKGLDQPITDFLPEFKSDPLGSRATIGQLSAMDSGYEWDEHYYSPFSPTVELLYGDDIRSFLLNGKFTSEPGSYWYYSSASTELMGIFLLRALQQAGAAETLSQYLSEKLWQPMQMNDDALWHLDDNGMELVFCCLNTNARNYSRLGQLMLNQGRWNAQQLVPADFIQQMIQPGLVEHYGLSTWLGMHKNPGYYWFSGHLGQHIVVIPEHNMVVVRLGERTDPARDHVKDTVPEYVSVGLSLID</sequence>
<keyword evidence="3" id="KW-1185">Reference proteome</keyword>
<dbReference type="PANTHER" id="PTHR43283">
    <property type="entry name" value="BETA-LACTAMASE-RELATED"/>
    <property type="match status" value="1"/>
</dbReference>
<proteinExistence type="predicted"/>